<dbReference type="Proteomes" id="UP000198157">
    <property type="component" value="Unassembled WGS sequence"/>
</dbReference>
<evidence type="ECO:0000313" key="1">
    <source>
        <dbReference type="EMBL" id="OWQ55075.1"/>
    </source>
</evidence>
<evidence type="ECO:0000313" key="2">
    <source>
        <dbReference type="Proteomes" id="UP000198157"/>
    </source>
</evidence>
<sequence length="60" mass="6767">MRWLSRHWRAALLALATALLGLVSFGMAWVRIYDTGIYLLMGALLCASFVPDAWRRGRDG</sequence>
<protein>
    <submittedName>
        <fullName evidence="1">Uncharacterized protein</fullName>
    </submittedName>
</protein>
<proteinExistence type="predicted"/>
<comment type="caution">
    <text evidence="1">The sequence shown here is derived from an EMBL/GenBank/DDBJ whole genome shotgun (WGS) entry which is preliminary data.</text>
</comment>
<name>A0A246HP01_STEMA</name>
<organism evidence="1 2">
    <name type="scientific">Stenotrophomonas maltophilia</name>
    <name type="common">Pseudomonas maltophilia</name>
    <name type="synonym">Xanthomonas maltophilia</name>
    <dbReference type="NCBI Taxonomy" id="40324"/>
    <lineage>
        <taxon>Bacteria</taxon>
        <taxon>Pseudomonadati</taxon>
        <taxon>Pseudomonadota</taxon>
        <taxon>Gammaproteobacteria</taxon>
        <taxon>Lysobacterales</taxon>
        <taxon>Lysobacteraceae</taxon>
        <taxon>Stenotrophomonas</taxon>
        <taxon>Stenotrophomonas maltophilia group</taxon>
    </lineage>
</organism>
<reference evidence="1 2" key="1">
    <citation type="submission" date="2017-06" db="EMBL/GenBank/DDBJ databases">
        <authorList>
            <person name="Kim H.J."/>
            <person name="Triplett B.A."/>
        </authorList>
    </citation>
    <scope>NUCLEOTIDE SEQUENCE [LARGE SCALE GENOMIC DNA]</scope>
    <source>
        <strain evidence="1 2">13146</strain>
    </source>
</reference>
<dbReference type="OrthoDB" id="9936687at2"/>
<dbReference type="AlphaFoldDB" id="A0A246HP01"/>
<accession>A0A246HP01</accession>
<gene>
    <name evidence="1" type="ORF">CEE60_05850</name>
</gene>
<dbReference type="EMBL" id="NIVS01000013">
    <property type="protein sequence ID" value="OWQ55075.1"/>
    <property type="molecule type" value="Genomic_DNA"/>
</dbReference>